<name>A0A834WRF8_9FABA</name>
<organism evidence="1 2">
    <name type="scientific">Senna tora</name>
    <dbReference type="NCBI Taxonomy" id="362788"/>
    <lineage>
        <taxon>Eukaryota</taxon>
        <taxon>Viridiplantae</taxon>
        <taxon>Streptophyta</taxon>
        <taxon>Embryophyta</taxon>
        <taxon>Tracheophyta</taxon>
        <taxon>Spermatophyta</taxon>
        <taxon>Magnoliopsida</taxon>
        <taxon>eudicotyledons</taxon>
        <taxon>Gunneridae</taxon>
        <taxon>Pentapetalae</taxon>
        <taxon>rosids</taxon>
        <taxon>fabids</taxon>
        <taxon>Fabales</taxon>
        <taxon>Fabaceae</taxon>
        <taxon>Caesalpinioideae</taxon>
        <taxon>Cassia clade</taxon>
        <taxon>Senna</taxon>
    </lineage>
</organism>
<sequence length="58" mass="6546">MKEQSISVVAKNGSRGVFMKMLVISETFREKREEVGILVFEMLNKISGIVKSVKDKSL</sequence>
<protein>
    <submittedName>
        <fullName evidence="1">Uncharacterized protein</fullName>
    </submittedName>
</protein>
<reference evidence="1" key="1">
    <citation type="submission" date="2020-09" db="EMBL/GenBank/DDBJ databases">
        <title>Genome-Enabled Discovery of Anthraquinone Biosynthesis in Senna tora.</title>
        <authorList>
            <person name="Kang S.-H."/>
            <person name="Pandey R.P."/>
            <person name="Lee C.-M."/>
            <person name="Sim J.-S."/>
            <person name="Jeong J.-T."/>
            <person name="Choi B.-S."/>
            <person name="Jung M."/>
            <person name="Ginzburg D."/>
            <person name="Zhao K."/>
            <person name="Won S.Y."/>
            <person name="Oh T.-J."/>
            <person name="Yu Y."/>
            <person name="Kim N.-H."/>
            <person name="Lee O.R."/>
            <person name="Lee T.-H."/>
            <person name="Bashyal P."/>
            <person name="Kim T.-S."/>
            <person name="Lee W.-H."/>
            <person name="Kawkins C."/>
            <person name="Kim C.-K."/>
            <person name="Kim J.S."/>
            <person name="Ahn B.O."/>
            <person name="Rhee S.Y."/>
            <person name="Sohng J.K."/>
        </authorList>
    </citation>
    <scope>NUCLEOTIDE SEQUENCE</scope>
    <source>
        <tissue evidence="1">Leaf</tissue>
    </source>
</reference>
<dbReference type="Proteomes" id="UP000634136">
    <property type="component" value="Unassembled WGS sequence"/>
</dbReference>
<proteinExistence type="predicted"/>
<evidence type="ECO:0000313" key="1">
    <source>
        <dbReference type="EMBL" id="KAF7831513.1"/>
    </source>
</evidence>
<accession>A0A834WRF8</accession>
<comment type="caution">
    <text evidence="1">The sequence shown here is derived from an EMBL/GenBank/DDBJ whole genome shotgun (WGS) entry which is preliminary data.</text>
</comment>
<evidence type="ECO:0000313" key="2">
    <source>
        <dbReference type="Proteomes" id="UP000634136"/>
    </source>
</evidence>
<keyword evidence="2" id="KW-1185">Reference proteome</keyword>
<dbReference type="AlphaFoldDB" id="A0A834WRF8"/>
<dbReference type="EMBL" id="JAAIUW010000005">
    <property type="protein sequence ID" value="KAF7831513.1"/>
    <property type="molecule type" value="Genomic_DNA"/>
</dbReference>
<gene>
    <name evidence="1" type="ORF">G2W53_013846</name>
</gene>